<evidence type="ECO:0000256" key="11">
    <source>
        <dbReference type="SAM" id="MobiDB-lite"/>
    </source>
</evidence>
<feature type="binding site" evidence="9">
    <location>
        <position position="208"/>
    </location>
    <ligand>
        <name>a divalent metal cation</name>
        <dbReference type="ChEBI" id="CHEBI:60240"/>
        <label>1</label>
    </ligand>
</feature>
<feature type="binding site" evidence="9">
    <location>
        <position position="188"/>
    </location>
    <ligand>
        <name>substrate</name>
    </ligand>
</feature>
<dbReference type="OrthoDB" id="7848262at2759"/>
<evidence type="ECO:0000256" key="4">
    <source>
        <dbReference type="ARBA" id="ARBA00022438"/>
    </source>
</evidence>
<keyword evidence="7 9" id="KW-0479">Metal-binding</keyword>
<dbReference type="GO" id="GO:0004239">
    <property type="term" value="F:initiator methionyl aminopeptidase activity"/>
    <property type="evidence" value="ECO:0007669"/>
    <property type="project" value="UniProtKB-UniRule"/>
</dbReference>
<dbReference type="InterPro" id="IPR001714">
    <property type="entry name" value="Pept_M24_MAP"/>
</dbReference>
<dbReference type="GeneID" id="11495468"/>
<dbReference type="EC" id="3.4.11.18" evidence="9"/>
<keyword evidence="6 9" id="KW-0645">Protease</keyword>
<dbReference type="OMA" id="KGTKCQT"/>
<evidence type="ECO:0000256" key="1">
    <source>
        <dbReference type="ARBA" id="ARBA00000294"/>
    </source>
</evidence>
<dbReference type="Pfam" id="PF00557">
    <property type="entry name" value="Peptidase_M24"/>
    <property type="match status" value="1"/>
</dbReference>
<dbReference type="Proteomes" id="UP000000689">
    <property type="component" value="Chromosome 1"/>
</dbReference>
<dbReference type="MEROPS" id="M24.002"/>
<dbReference type="NCBIfam" id="TIGR00501">
    <property type="entry name" value="met_pdase_II"/>
    <property type="match status" value="1"/>
</dbReference>
<dbReference type="Gene3D" id="3.90.230.10">
    <property type="entry name" value="Creatinase/methionine aminopeptidase superfamily"/>
    <property type="match status" value="1"/>
</dbReference>
<dbReference type="EMBL" id="HE580267">
    <property type="protein sequence ID" value="CCD22303.1"/>
    <property type="molecule type" value="Genomic_DNA"/>
</dbReference>
<gene>
    <name evidence="13" type="primary">NDAI0A01450</name>
    <name evidence="9" type="synonym">MAP2</name>
    <name evidence="13" type="ordered locus">NDAI_0A01450</name>
</gene>
<dbReference type="InterPro" id="IPR036005">
    <property type="entry name" value="Creatinase/aminopeptidase-like"/>
</dbReference>
<dbReference type="RefSeq" id="XP_003667546.1">
    <property type="nucleotide sequence ID" value="XM_003667498.1"/>
</dbReference>
<dbReference type="InterPro" id="IPR036388">
    <property type="entry name" value="WH-like_DNA-bd_sf"/>
</dbReference>
<comment type="similarity">
    <text evidence="9">Belongs to the peptidase M24A family. Methionine aminopeptidase eukaryotic type 2 subfamily.</text>
</comment>
<keyword evidence="5 9" id="KW-0963">Cytoplasm</keyword>
<organism evidence="13 14">
    <name type="scientific">Naumovozyma dairenensis (strain ATCC 10597 / BCRC 20456 / CBS 421 / NBRC 0211 / NRRL Y-12639)</name>
    <name type="common">Saccharomyces dairenensis</name>
    <dbReference type="NCBI Taxonomy" id="1071378"/>
    <lineage>
        <taxon>Eukaryota</taxon>
        <taxon>Fungi</taxon>
        <taxon>Dikarya</taxon>
        <taxon>Ascomycota</taxon>
        <taxon>Saccharomycotina</taxon>
        <taxon>Saccharomycetes</taxon>
        <taxon>Saccharomycetales</taxon>
        <taxon>Saccharomycetaceae</taxon>
        <taxon>Naumovozyma</taxon>
    </lineage>
</organism>
<feature type="binding site" evidence="9">
    <location>
        <position position="288"/>
    </location>
    <ligand>
        <name>a divalent metal cation</name>
        <dbReference type="ChEBI" id="CHEBI:60240"/>
        <label>2</label>
        <note>catalytic</note>
    </ligand>
</feature>
<evidence type="ECO:0000259" key="12">
    <source>
        <dbReference type="Pfam" id="PF00557"/>
    </source>
</evidence>
<evidence type="ECO:0000256" key="3">
    <source>
        <dbReference type="ARBA" id="ARBA00001954"/>
    </source>
</evidence>
<comment type="cofactor">
    <cofactor evidence="3">
        <name>Fe(2+)</name>
        <dbReference type="ChEBI" id="CHEBI:29033"/>
    </cofactor>
</comment>
<feature type="binding site" evidence="9">
    <location>
        <position position="296"/>
    </location>
    <ligand>
        <name>substrate</name>
    </ligand>
</feature>
<dbReference type="GO" id="GO:0005737">
    <property type="term" value="C:cytoplasm"/>
    <property type="evidence" value="ECO:0007669"/>
    <property type="project" value="UniProtKB-SubCell"/>
</dbReference>
<dbReference type="KEGG" id="ndi:NDAI_0A01450"/>
<feature type="binding site" evidence="9">
    <location>
        <position position="219"/>
    </location>
    <ligand>
        <name>a divalent metal cation</name>
        <dbReference type="ChEBI" id="CHEBI:60240"/>
        <label>1</label>
    </ligand>
</feature>
<dbReference type="GO" id="GO:0046872">
    <property type="term" value="F:metal ion binding"/>
    <property type="evidence" value="ECO:0007669"/>
    <property type="project" value="UniProtKB-UniRule"/>
</dbReference>
<evidence type="ECO:0000256" key="7">
    <source>
        <dbReference type="ARBA" id="ARBA00022723"/>
    </source>
</evidence>
<dbReference type="CDD" id="cd01088">
    <property type="entry name" value="MetAP2"/>
    <property type="match status" value="1"/>
</dbReference>
<dbReference type="InterPro" id="IPR050247">
    <property type="entry name" value="Met_Aminopeptidase_Type2"/>
</dbReference>
<dbReference type="eggNOG" id="KOG2775">
    <property type="taxonomic scope" value="Eukaryota"/>
</dbReference>
<dbReference type="GO" id="GO:0051604">
    <property type="term" value="P:protein maturation"/>
    <property type="evidence" value="ECO:0007669"/>
    <property type="project" value="EnsemblFungi"/>
</dbReference>
<feature type="binding site" evidence="9">
    <location>
        <position position="415"/>
    </location>
    <ligand>
        <name>a divalent metal cation</name>
        <dbReference type="ChEBI" id="CHEBI:60240"/>
        <label>1</label>
    </ligand>
</feature>
<comment type="catalytic activity">
    <reaction evidence="1 9 10">
        <text>Release of N-terminal amino acids, preferentially methionine, from peptides and arylamides.</text>
        <dbReference type="EC" id="3.4.11.18"/>
    </reaction>
</comment>
<evidence type="ECO:0000256" key="2">
    <source>
        <dbReference type="ARBA" id="ARBA00001936"/>
    </source>
</evidence>
<comment type="function">
    <text evidence="9 10">Cotranslationally removes the N-terminal methionine from nascent proteins. The N-terminal methionine is often cleaved when the second residue in the primary sequence is small and uncharged (Met-Ala-, Cys, Gly, Pro, Ser, Thr, or Val).</text>
</comment>
<feature type="binding site" evidence="9">
    <location>
        <position position="415"/>
    </location>
    <ligand>
        <name>a divalent metal cation</name>
        <dbReference type="ChEBI" id="CHEBI:60240"/>
        <label>2</label>
        <note>catalytic</note>
    </ligand>
</feature>
<evidence type="ECO:0000313" key="14">
    <source>
        <dbReference type="Proteomes" id="UP000000689"/>
    </source>
</evidence>
<keyword evidence="8 9" id="KW-0378">Hydrolase</keyword>
<evidence type="ECO:0000256" key="8">
    <source>
        <dbReference type="ARBA" id="ARBA00022801"/>
    </source>
</evidence>
<dbReference type="PANTHER" id="PTHR45777:SF2">
    <property type="entry name" value="METHIONINE AMINOPEPTIDASE 2"/>
    <property type="match status" value="1"/>
</dbReference>
<keyword evidence="4 9" id="KW-0031">Aminopeptidase</keyword>
<dbReference type="HAMAP" id="MF_03175">
    <property type="entry name" value="MetAP_2_euk"/>
    <property type="match status" value="1"/>
</dbReference>
<evidence type="ECO:0000256" key="6">
    <source>
        <dbReference type="ARBA" id="ARBA00022670"/>
    </source>
</evidence>
<evidence type="ECO:0000313" key="13">
    <source>
        <dbReference type="EMBL" id="CCD22303.1"/>
    </source>
</evidence>
<sequence length="434" mass="48682">MEVSAAVNKVDEKNEHGNGVNQVATTELEDVGTTIEPFTNAVAGGEDANGEETKKKKNKKKKKKKANNIKSIVTFYPDEIYPEGEWMNYDQDFNLKRTTDEEGRYLSRDMENQTHWNEVRKGAEIHRRVRKNVQNKLKPGMTLTEIADIIENATRKFTGAEDLNSMENPKSQGIGFPTGLSINHIAAHFTPNAGDKTVLKHEDVMKVDFGVQVNGNIIDSAWTVSFDDKYDNLITAVREATYTGIKEAGIDVRLTDIGEAIQEVMESYEVELNGETFQVKPCRNLCGHNIGPYRIHGGKSVPIVKNGDNTKMEEGEHFAIETFGSTGRGYVVTDGECSHYARTPNVTTMPSLSSAKKLLKTIDDKFGTLPFCRRYLDRLGEEKYLFALNQLVRQGIVQDYPPLVDIEGSYTAQFEHTILLHPHKKEVVSKGPDY</sequence>
<reference evidence="13 14" key="1">
    <citation type="journal article" date="2011" name="Proc. Natl. Acad. Sci. U.S.A.">
        <title>Evolutionary erosion of yeast sex chromosomes by mating-type switching accidents.</title>
        <authorList>
            <person name="Gordon J.L."/>
            <person name="Armisen D."/>
            <person name="Proux-Wera E."/>
            <person name="Oheigeartaigh S.S."/>
            <person name="Byrne K.P."/>
            <person name="Wolfe K.H."/>
        </authorList>
    </citation>
    <scope>NUCLEOTIDE SEQUENCE [LARGE SCALE GENOMIC DNA]</scope>
    <source>
        <strain evidence="14">ATCC 10597 / BCRC 20456 / CBS 421 / NBRC 0211 / NRRL Y-12639</strain>
    </source>
</reference>
<comment type="cofactor">
    <cofactor evidence="9">
        <name>Co(2+)</name>
        <dbReference type="ChEBI" id="CHEBI:48828"/>
    </cofactor>
    <cofactor evidence="9">
        <name>Zn(2+)</name>
        <dbReference type="ChEBI" id="CHEBI:29105"/>
    </cofactor>
    <cofactor evidence="9">
        <name>Mn(2+)</name>
        <dbReference type="ChEBI" id="CHEBI:29035"/>
    </cofactor>
    <cofactor evidence="9">
        <name>Fe(2+)</name>
        <dbReference type="ChEBI" id="CHEBI:29033"/>
    </cofactor>
    <text evidence="9">Binds 2 divalent metal cations per subunit. Has a high-affinity and a low affinity metal-binding site. The true nature of the physiological cofactor is under debate. The enzyme is active with cobalt, zinc, manganese or divalent iron ions. Most likely, methionine aminopeptidases function as mononuclear Fe(2+)-metalloproteases under physiological conditions, and the catalytically relevant metal-binding site has been assigned to the histidine-containing high-affinity site.</text>
</comment>
<evidence type="ECO:0000256" key="10">
    <source>
        <dbReference type="RuleBase" id="RU003653"/>
    </source>
</evidence>
<accession>G0W3B5</accession>
<dbReference type="GO" id="GO:0006508">
    <property type="term" value="P:proteolysis"/>
    <property type="evidence" value="ECO:0007669"/>
    <property type="project" value="UniProtKB-KW"/>
</dbReference>
<proteinExistence type="inferred from homology"/>
<evidence type="ECO:0000256" key="9">
    <source>
        <dbReference type="HAMAP-Rule" id="MF_03175"/>
    </source>
</evidence>
<evidence type="ECO:0000256" key="5">
    <source>
        <dbReference type="ARBA" id="ARBA00022490"/>
    </source>
</evidence>
<dbReference type="Gene3D" id="1.10.10.10">
    <property type="entry name" value="Winged helix-like DNA-binding domain superfamily/Winged helix DNA-binding domain"/>
    <property type="match status" value="1"/>
</dbReference>
<dbReference type="InterPro" id="IPR000994">
    <property type="entry name" value="Pept_M24"/>
</dbReference>
<dbReference type="GO" id="GO:0070006">
    <property type="term" value="F:metalloaminopeptidase activity"/>
    <property type="evidence" value="ECO:0007669"/>
    <property type="project" value="UniProtKB-UniRule"/>
</dbReference>
<dbReference type="PRINTS" id="PR00599">
    <property type="entry name" value="MAPEPTIDASE"/>
</dbReference>
<feature type="binding site" evidence="9">
    <location>
        <position position="321"/>
    </location>
    <ligand>
        <name>a divalent metal cation</name>
        <dbReference type="ChEBI" id="CHEBI:60240"/>
        <label>2</label>
        <note>catalytic</note>
    </ligand>
</feature>
<dbReference type="HOGENOM" id="CLU_015857_7_1_1"/>
<comment type="subcellular location">
    <subcellularLocation>
        <location evidence="9">Cytoplasm</location>
    </subcellularLocation>
</comment>
<dbReference type="AlphaFoldDB" id="G0W3B5"/>
<feature type="binding site" evidence="9">
    <location>
        <position position="219"/>
    </location>
    <ligand>
        <name>a divalent metal cation</name>
        <dbReference type="ChEBI" id="CHEBI:60240"/>
        <label>2</label>
        <note>catalytic</note>
    </ligand>
</feature>
<name>G0W3B5_NAUDC</name>
<feature type="region of interest" description="Disordered" evidence="11">
    <location>
        <begin position="1"/>
        <end position="62"/>
    </location>
</feature>
<dbReference type="PROSITE" id="PS01202">
    <property type="entry name" value="MAP_2"/>
    <property type="match status" value="1"/>
</dbReference>
<dbReference type="SUPFAM" id="SSF46785">
    <property type="entry name" value="Winged helix' DNA-binding domain"/>
    <property type="match status" value="1"/>
</dbReference>
<feature type="domain" description="Peptidase M24" evidence="12">
    <location>
        <begin position="118"/>
        <end position="330"/>
    </location>
</feature>
<comment type="cofactor">
    <cofactor evidence="2">
        <name>Mn(2+)</name>
        <dbReference type="ChEBI" id="CHEBI:29035"/>
    </cofactor>
</comment>
<dbReference type="STRING" id="1071378.G0W3B5"/>
<dbReference type="InterPro" id="IPR036390">
    <property type="entry name" value="WH_DNA-bd_sf"/>
</dbReference>
<dbReference type="InterPro" id="IPR018349">
    <property type="entry name" value="Pept_M24A_MAP2_BS"/>
</dbReference>
<protein>
    <recommendedName>
        <fullName evidence="9">Methionine aminopeptidase 2</fullName>
        <shortName evidence="9">MAP 2</shortName>
        <shortName evidence="9">MetAP 2</shortName>
        <ecNumber evidence="9">3.4.11.18</ecNumber>
    </recommendedName>
    <alternativeName>
        <fullName evidence="9">Peptidase M</fullName>
    </alternativeName>
</protein>
<dbReference type="SUPFAM" id="SSF55920">
    <property type="entry name" value="Creatinase/aminopeptidase"/>
    <property type="match status" value="1"/>
</dbReference>
<keyword evidence="14" id="KW-1185">Reference proteome</keyword>
<dbReference type="PANTHER" id="PTHR45777">
    <property type="entry name" value="METHIONINE AMINOPEPTIDASE 2"/>
    <property type="match status" value="1"/>
</dbReference>
<dbReference type="InterPro" id="IPR002468">
    <property type="entry name" value="Pept_M24A_MAP2"/>
</dbReference>